<feature type="region of interest" description="Disordered" evidence="1">
    <location>
        <begin position="1"/>
        <end position="21"/>
    </location>
</feature>
<accession>A0A9Q8T9D3</accession>
<evidence type="ECO:0000256" key="1">
    <source>
        <dbReference type="SAM" id="MobiDB-lite"/>
    </source>
</evidence>
<organism evidence="2 3">
    <name type="scientific">Colletotrichum lupini</name>
    <dbReference type="NCBI Taxonomy" id="145971"/>
    <lineage>
        <taxon>Eukaryota</taxon>
        <taxon>Fungi</taxon>
        <taxon>Dikarya</taxon>
        <taxon>Ascomycota</taxon>
        <taxon>Pezizomycotina</taxon>
        <taxon>Sordariomycetes</taxon>
        <taxon>Hypocreomycetidae</taxon>
        <taxon>Glomerellales</taxon>
        <taxon>Glomerellaceae</taxon>
        <taxon>Colletotrichum</taxon>
        <taxon>Colletotrichum acutatum species complex</taxon>
    </lineage>
</organism>
<evidence type="ECO:0000313" key="2">
    <source>
        <dbReference type="EMBL" id="UQC91654.1"/>
    </source>
</evidence>
<proteinExistence type="predicted"/>
<dbReference type="EMBL" id="CP019481">
    <property type="protein sequence ID" value="UQC91654.1"/>
    <property type="molecule type" value="Genomic_DNA"/>
</dbReference>
<feature type="compositionally biased region" description="Basic residues" evidence="1">
    <location>
        <begin position="12"/>
        <end position="21"/>
    </location>
</feature>
<reference evidence="2" key="1">
    <citation type="journal article" date="2021" name="Mol. Plant Microbe Interact.">
        <title>Complete Genome Sequence of the Plant-Pathogenic Fungus Colletotrichum lupini.</title>
        <authorList>
            <person name="Baroncelli R."/>
            <person name="Pensec F."/>
            <person name="Da Lio D."/>
            <person name="Boufleur T."/>
            <person name="Vicente I."/>
            <person name="Sarrocco S."/>
            <person name="Picot A."/>
            <person name="Baraldi E."/>
            <person name="Sukno S."/>
            <person name="Thon M."/>
            <person name="Le Floch G."/>
        </authorList>
    </citation>
    <scope>NUCLEOTIDE SEQUENCE</scope>
    <source>
        <strain evidence="2">IMI 504893</strain>
    </source>
</reference>
<protein>
    <submittedName>
        <fullName evidence="2">Uncharacterized protein</fullName>
    </submittedName>
</protein>
<dbReference type="Proteomes" id="UP000830671">
    <property type="component" value="Chromosome 9"/>
</dbReference>
<dbReference type="AlphaFoldDB" id="A0A9Q8T9D3"/>
<evidence type="ECO:0000313" key="3">
    <source>
        <dbReference type="Proteomes" id="UP000830671"/>
    </source>
</evidence>
<gene>
    <name evidence="2" type="ORF">CLUP02_17190</name>
</gene>
<name>A0A9Q8T9D3_9PEZI</name>
<sequence length="21" mass="2448">MQSDLDGLLHQAKQRPRIANR</sequence>
<keyword evidence="3" id="KW-1185">Reference proteome</keyword>